<dbReference type="InterPro" id="IPR002477">
    <property type="entry name" value="Peptidoglycan-bd-like"/>
</dbReference>
<dbReference type="Pfam" id="PF01471">
    <property type="entry name" value="PG_binding_1"/>
    <property type="match status" value="1"/>
</dbReference>
<keyword evidence="2" id="KW-0732">Signal</keyword>
<keyword evidence="5" id="KW-1185">Reference proteome</keyword>
<organism evidence="4 5">
    <name type="scientific">Marinobacter aromaticivorans</name>
    <dbReference type="NCBI Taxonomy" id="1494078"/>
    <lineage>
        <taxon>Bacteria</taxon>
        <taxon>Pseudomonadati</taxon>
        <taxon>Pseudomonadota</taxon>
        <taxon>Gammaproteobacteria</taxon>
        <taxon>Pseudomonadales</taxon>
        <taxon>Marinobacteraceae</taxon>
        <taxon>Marinobacter</taxon>
    </lineage>
</organism>
<evidence type="ECO:0000256" key="1">
    <source>
        <dbReference type="SAM" id="MobiDB-lite"/>
    </source>
</evidence>
<dbReference type="InterPro" id="IPR036366">
    <property type="entry name" value="PGBDSf"/>
</dbReference>
<dbReference type="Proteomes" id="UP001596506">
    <property type="component" value="Unassembled WGS sequence"/>
</dbReference>
<comment type="caution">
    <text evidence="4">The sequence shown here is derived from an EMBL/GenBank/DDBJ whole genome shotgun (WGS) entry which is preliminary data.</text>
</comment>
<feature type="domain" description="Peptidoglycan binding-like" evidence="3">
    <location>
        <begin position="31"/>
        <end position="84"/>
    </location>
</feature>
<evidence type="ECO:0000313" key="4">
    <source>
        <dbReference type="EMBL" id="MFC7295032.1"/>
    </source>
</evidence>
<protein>
    <submittedName>
        <fullName evidence="4">Peptidoglycan-binding protein</fullName>
    </submittedName>
</protein>
<gene>
    <name evidence="4" type="ORF">ACFQQA_09880</name>
</gene>
<proteinExistence type="predicted"/>
<dbReference type="SUPFAM" id="SSF47090">
    <property type="entry name" value="PGBD-like"/>
    <property type="match status" value="1"/>
</dbReference>
<dbReference type="RefSeq" id="WP_100688589.1">
    <property type="nucleotide sequence ID" value="NZ_JBHTBD010000003.1"/>
</dbReference>
<feature type="compositionally biased region" description="Acidic residues" evidence="1">
    <location>
        <begin position="113"/>
        <end position="130"/>
    </location>
</feature>
<feature type="chain" id="PRO_5046164705" evidence="2">
    <location>
        <begin position="30"/>
        <end position="130"/>
    </location>
</feature>
<reference evidence="5" key="1">
    <citation type="journal article" date="2019" name="Int. J. Syst. Evol. Microbiol.">
        <title>The Global Catalogue of Microorganisms (GCM) 10K type strain sequencing project: providing services to taxonomists for standard genome sequencing and annotation.</title>
        <authorList>
            <consortium name="The Broad Institute Genomics Platform"/>
            <consortium name="The Broad Institute Genome Sequencing Center for Infectious Disease"/>
            <person name="Wu L."/>
            <person name="Ma J."/>
        </authorList>
    </citation>
    <scope>NUCLEOTIDE SEQUENCE [LARGE SCALE GENOMIC DNA]</scope>
    <source>
        <strain evidence="5">CCUG 60559</strain>
    </source>
</reference>
<dbReference type="EMBL" id="JBHTBD010000003">
    <property type="protein sequence ID" value="MFC7295032.1"/>
    <property type="molecule type" value="Genomic_DNA"/>
</dbReference>
<feature type="compositionally biased region" description="Low complexity" evidence="1">
    <location>
        <begin position="94"/>
        <end position="112"/>
    </location>
</feature>
<dbReference type="InterPro" id="IPR036365">
    <property type="entry name" value="PGBD-like_sf"/>
</dbReference>
<accession>A0ABW2IVM0</accession>
<evidence type="ECO:0000313" key="5">
    <source>
        <dbReference type="Proteomes" id="UP001596506"/>
    </source>
</evidence>
<sequence>MKNATARLGRLALATGTAIVLGFAPAVFADETVALKNALYGAGYSISNIEPGMDDATRSELIRFQKDNGLQASGILDEPTKKALGMIRVQVAAAAPASQPESARPAAASEPEPAGDDVIEEEDDGGWSLF</sequence>
<name>A0ABW2IVM0_9GAMM</name>
<evidence type="ECO:0000256" key="2">
    <source>
        <dbReference type="SAM" id="SignalP"/>
    </source>
</evidence>
<feature type="region of interest" description="Disordered" evidence="1">
    <location>
        <begin position="94"/>
        <end position="130"/>
    </location>
</feature>
<feature type="signal peptide" evidence="2">
    <location>
        <begin position="1"/>
        <end position="29"/>
    </location>
</feature>
<evidence type="ECO:0000259" key="3">
    <source>
        <dbReference type="Pfam" id="PF01471"/>
    </source>
</evidence>
<dbReference type="Gene3D" id="1.10.101.10">
    <property type="entry name" value="PGBD-like superfamily/PGBD"/>
    <property type="match status" value="1"/>
</dbReference>